<dbReference type="RefSeq" id="WP_128466870.1">
    <property type="nucleotide sequence ID" value="NZ_CP035108.1"/>
</dbReference>
<dbReference type="EMBL" id="CP035108">
    <property type="protein sequence ID" value="QAR33584.1"/>
    <property type="molecule type" value="Genomic_DNA"/>
</dbReference>
<dbReference type="KEGG" id="gtl:EP073_09275"/>
<organism evidence="2 3">
    <name type="scientific">Geovibrio thiophilus</name>
    <dbReference type="NCBI Taxonomy" id="139438"/>
    <lineage>
        <taxon>Bacteria</taxon>
        <taxon>Pseudomonadati</taxon>
        <taxon>Deferribacterota</taxon>
        <taxon>Deferribacteres</taxon>
        <taxon>Deferribacterales</taxon>
        <taxon>Geovibrionaceae</taxon>
        <taxon>Geovibrio</taxon>
    </lineage>
</organism>
<reference evidence="2 3" key="1">
    <citation type="submission" date="2019-01" db="EMBL/GenBank/DDBJ databases">
        <title>Geovibrio thiophilus DSM 11263, complete genome.</title>
        <authorList>
            <person name="Spring S."/>
            <person name="Bunk B."/>
            <person name="Sproer C."/>
        </authorList>
    </citation>
    <scope>NUCLEOTIDE SEQUENCE [LARGE SCALE GENOMIC DNA]</scope>
    <source>
        <strain evidence="2 3">DSM 11263</strain>
    </source>
</reference>
<evidence type="ECO:0008006" key="4">
    <source>
        <dbReference type="Google" id="ProtNLM"/>
    </source>
</evidence>
<dbReference type="InterPro" id="IPR014094">
    <property type="entry name" value="LpoB"/>
</dbReference>
<feature type="signal peptide" evidence="1">
    <location>
        <begin position="1"/>
        <end position="18"/>
    </location>
</feature>
<dbReference type="Proteomes" id="UP000287502">
    <property type="component" value="Chromosome"/>
</dbReference>
<gene>
    <name evidence="2" type="ORF">EP073_09275</name>
</gene>
<keyword evidence="3" id="KW-1185">Reference proteome</keyword>
<dbReference type="Gene3D" id="3.40.50.10610">
    <property type="entry name" value="ABC-type transport auxiliary lipoprotein component"/>
    <property type="match status" value="1"/>
</dbReference>
<evidence type="ECO:0000256" key="1">
    <source>
        <dbReference type="SAM" id="SignalP"/>
    </source>
</evidence>
<dbReference type="Pfam" id="PF13036">
    <property type="entry name" value="LpoB"/>
    <property type="match status" value="1"/>
</dbReference>
<proteinExistence type="predicted"/>
<feature type="chain" id="PRO_5019532547" description="Penicillin-binding protein activator LpoB" evidence="1">
    <location>
        <begin position="19"/>
        <end position="199"/>
    </location>
</feature>
<keyword evidence="1" id="KW-0732">Signal</keyword>
<dbReference type="AlphaFoldDB" id="A0A410JZJ7"/>
<dbReference type="PROSITE" id="PS51257">
    <property type="entry name" value="PROKAR_LIPOPROTEIN"/>
    <property type="match status" value="1"/>
</dbReference>
<name>A0A410JZJ7_9BACT</name>
<evidence type="ECO:0000313" key="3">
    <source>
        <dbReference type="Proteomes" id="UP000287502"/>
    </source>
</evidence>
<accession>A0A410JZJ7</accession>
<sequence>MRKIFLLALVLLTFGCGAKTNIEKVNYSKNFSPSLMSRIAVLDFTVVNGLRYDSSNIADRFTAELVGSELFTVVDRKDVDKVMKEVGYQFKNSEIGTLDDKTIQKLQQIGADTLLTGKLISFNQDFKGRERVYSEAHLTAKLIRIETGEVVWSAEILKSSKPDKIRKEASHPEELLSDIIKTMCVPLKTENKFRRIIKI</sequence>
<protein>
    <recommendedName>
        <fullName evidence="4">Penicillin-binding protein activator LpoB</fullName>
    </recommendedName>
</protein>
<dbReference type="OrthoDB" id="9793202at2"/>
<evidence type="ECO:0000313" key="2">
    <source>
        <dbReference type="EMBL" id="QAR33584.1"/>
    </source>
</evidence>